<feature type="transmembrane region" description="Helical" evidence="5">
    <location>
        <begin position="218"/>
        <end position="238"/>
    </location>
</feature>
<organism evidence="7">
    <name type="scientific">uncultured Desulfobacterium sp</name>
    <dbReference type="NCBI Taxonomy" id="201089"/>
    <lineage>
        <taxon>Bacteria</taxon>
        <taxon>Pseudomonadati</taxon>
        <taxon>Thermodesulfobacteriota</taxon>
        <taxon>Desulfobacteria</taxon>
        <taxon>Desulfobacterales</taxon>
        <taxon>Desulfobacteriaceae</taxon>
        <taxon>Desulfobacterium</taxon>
        <taxon>environmental samples</taxon>
    </lineage>
</organism>
<sequence>MESNQPRSVVALAVIAAALGFFVDAYDLLLYSIVRNQSLAGIGLTDSMILDVGIDLLNAQLVGMLAGGVAWGVLGDIYGRRSVLFGSITLYSIATFVNGYAQDVTIYAACRFTAGFGLAGELGAGVTLVSELMSKENRGYGTMIVAAVGVLGVVTASLIGDIFPWRTAYFIGGVLGFMLLLLRLGVRESTLFNSVKNRPVSRGNFPALFTSAARLKKYACLILVAMPIWYVIGILITFSPEIGGYLGLNNPPKAGTAIMLYYLALTLGDLTNGFLSQRYKSRKKIIAVFMALTVLFCACYFTIGGKGLIVFYSICFLVGWSSGYWAVFVTVSAEQFGTNLRATVAVTAPNFVRGLTTILTIAFKTLKSHMGAVPGAIVIGAVTILFAFLSLKLLEETYGKDLDYIEDI</sequence>
<dbReference type="GO" id="GO:0046943">
    <property type="term" value="F:carboxylic acid transmembrane transporter activity"/>
    <property type="evidence" value="ECO:0007669"/>
    <property type="project" value="TreeGrafter"/>
</dbReference>
<feature type="domain" description="Major facilitator superfamily (MFS) profile" evidence="6">
    <location>
        <begin position="13"/>
        <end position="398"/>
    </location>
</feature>
<keyword evidence="2 5" id="KW-0812">Transmembrane</keyword>
<keyword evidence="3 5" id="KW-1133">Transmembrane helix</keyword>
<dbReference type="PROSITE" id="PS50850">
    <property type="entry name" value="MFS"/>
    <property type="match status" value="1"/>
</dbReference>
<feature type="transmembrane region" description="Helical" evidence="5">
    <location>
        <begin position="166"/>
        <end position="186"/>
    </location>
</feature>
<dbReference type="CDD" id="cd17316">
    <property type="entry name" value="MFS_SV2_like"/>
    <property type="match status" value="1"/>
</dbReference>
<keyword evidence="4 5" id="KW-0472">Membrane</keyword>
<dbReference type="InterPro" id="IPR036259">
    <property type="entry name" value="MFS_trans_sf"/>
</dbReference>
<feature type="transmembrane region" description="Helical" evidence="5">
    <location>
        <begin position="258"/>
        <end position="276"/>
    </location>
</feature>
<comment type="subcellular location">
    <subcellularLocation>
        <location evidence="1">Membrane</location>
        <topology evidence="1">Multi-pass membrane protein</topology>
    </subcellularLocation>
</comment>
<reference evidence="7" key="1">
    <citation type="submission" date="2018-01" db="EMBL/GenBank/DDBJ databases">
        <authorList>
            <person name="Regsiter A."/>
            <person name="William W."/>
        </authorList>
    </citation>
    <scope>NUCLEOTIDE SEQUENCE</scope>
    <source>
        <strain evidence="7">TRIP AH-1</strain>
    </source>
</reference>
<dbReference type="Pfam" id="PF07690">
    <property type="entry name" value="MFS_1"/>
    <property type="match status" value="1"/>
</dbReference>
<dbReference type="InterPro" id="IPR011701">
    <property type="entry name" value="MFS"/>
</dbReference>
<protein>
    <submittedName>
        <fullName evidence="7">Major facilitator transporter</fullName>
    </submittedName>
</protein>
<evidence type="ECO:0000256" key="3">
    <source>
        <dbReference type="ARBA" id="ARBA00022989"/>
    </source>
</evidence>
<evidence type="ECO:0000256" key="1">
    <source>
        <dbReference type="ARBA" id="ARBA00004141"/>
    </source>
</evidence>
<evidence type="ECO:0000313" key="7">
    <source>
        <dbReference type="EMBL" id="SPD75757.1"/>
    </source>
</evidence>
<feature type="transmembrane region" description="Helical" evidence="5">
    <location>
        <begin position="343"/>
        <end position="363"/>
    </location>
</feature>
<feature type="transmembrane region" description="Helical" evidence="5">
    <location>
        <begin position="83"/>
        <end position="100"/>
    </location>
</feature>
<dbReference type="PANTHER" id="PTHR23508">
    <property type="entry name" value="CARBOXYLIC ACID TRANSPORTER PROTEIN HOMOLOG"/>
    <property type="match status" value="1"/>
</dbReference>
<feature type="transmembrane region" description="Helical" evidence="5">
    <location>
        <begin position="49"/>
        <end position="71"/>
    </location>
</feature>
<feature type="transmembrane region" description="Helical" evidence="5">
    <location>
        <begin position="369"/>
        <end position="391"/>
    </location>
</feature>
<dbReference type="Gene3D" id="1.20.1250.20">
    <property type="entry name" value="MFS general substrate transporter like domains"/>
    <property type="match status" value="2"/>
</dbReference>
<feature type="transmembrane region" description="Helical" evidence="5">
    <location>
        <begin position="140"/>
        <end position="160"/>
    </location>
</feature>
<feature type="transmembrane region" description="Helical" evidence="5">
    <location>
        <begin position="285"/>
        <end position="303"/>
    </location>
</feature>
<dbReference type="InterPro" id="IPR020846">
    <property type="entry name" value="MFS_dom"/>
</dbReference>
<dbReference type="GO" id="GO:0005886">
    <property type="term" value="C:plasma membrane"/>
    <property type="evidence" value="ECO:0007669"/>
    <property type="project" value="TreeGrafter"/>
</dbReference>
<feature type="transmembrane region" description="Helical" evidence="5">
    <location>
        <begin position="106"/>
        <end position="128"/>
    </location>
</feature>
<dbReference type="SUPFAM" id="SSF103473">
    <property type="entry name" value="MFS general substrate transporter"/>
    <property type="match status" value="1"/>
</dbReference>
<evidence type="ECO:0000256" key="4">
    <source>
        <dbReference type="ARBA" id="ARBA00023136"/>
    </source>
</evidence>
<accession>A0A445N229</accession>
<evidence type="ECO:0000259" key="6">
    <source>
        <dbReference type="PROSITE" id="PS50850"/>
    </source>
</evidence>
<gene>
    <name evidence="7" type="ORF">PITCH_A720097</name>
</gene>
<evidence type="ECO:0000256" key="2">
    <source>
        <dbReference type="ARBA" id="ARBA00022692"/>
    </source>
</evidence>
<proteinExistence type="predicted"/>
<dbReference type="PANTHER" id="PTHR23508:SF10">
    <property type="entry name" value="CARBOXYLIC ACID TRANSPORTER PROTEIN HOMOLOG"/>
    <property type="match status" value="1"/>
</dbReference>
<feature type="transmembrane region" description="Helical" evidence="5">
    <location>
        <begin position="309"/>
        <end position="331"/>
    </location>
</feature>
<dbReference type="AlphaFoldDB" id="A0A445N229"/>
<evidence type="ECO:0000256" key="5">
    <source>
        <dbReference type="SAM" id="Phobius"/>
    </source>
</evidence>
<name>A0A445N229_9BACT</name>
<dbReference type="EMBL" id="OJIN01000217">
    <property type="protein sequence ID" value="SPD75757.1"/>
    <property type="molecule type" value="Genomic_DNA"/>
</dbReference>